<reference evidence="4" key="1">
    <citation type="submission" date="2016-12" db="EMBL/GenBank/DDBJ databases">
        <authorList>
            <person name="Varghese N."/>
            <person name="Submissions S."/>
        </authorList>
    </citation>
    <scope>NUCLEOTIDE SEQUENCE [LARGE SCALE GENOMIC DNA]</scope>
    <source>
        <strain evidence="4">DSM 11544</strain>
    </source>
</reference>
<evidence type="ECO:0000256" key="2">
    <source>
        <dbReference type="SAM" id="Phobius"/>
    </source>
</evidence>
<evidence type="ECO:0000256" key="1">
    <source>
        <dbReference type="SAM" id="MobiDB-lite"/>
    </source>
</evidence>
<feature type="region of interest" description="Disordered" evidence="1">
    <location>
        <begin position="107"/>
        <end position="134"/>
    </location>
</feature>
<evidence type="ECO:0000313" key="3">
    <source>
        <dbReference type="EMBL" id="SHN60501.1"/>
    </source>
</evidence>
<feature type="compositionally biased region" description="Basic and acidic residues" evidence="1">
    <location>
        <begin position="119"/>
        <end position="134"/>
    </location>
</feature>
<keyword evidence="4" id="KW-1185">Reference proteome</keyword>
<sequence>MTKKCDLKEFDEVCSLLTNAEVDADRHKEKIYNRARLGIETGINEDYNKRKDDSYMRKNYRKAAAAVIASVCLIGGLSTTAYAQEIFQSVLARCQVGGIEIVQRDKELPEVSPNTDNTRTPRENTQKSATPEEAREAMKVDFKLPVWLPEGFAYANSVIHTDKAVEIQYAKDSELISLLISKGENGISTTGEVKKETLAGKTVYFVNDIILWEQDGLNYELYYLGQQDLDNTTLEKLLNTMVSGQSYNEAKAFYLQNGVPENELDKAISISVETDNMYRQQLGEYYDQLKSGTITREEAAKILEAQGK</sequence>
<accession>A0A1M7SPR8</accession>
<dbReference type="EMBL" id="FRDN01000004">
    <property type="protein sequence ID" value="SHN60501.1"/>
    <property type="molecule type" value="Genomic_DNA"/>
</dbReference>
<gene>
    <name evidence="3" type="ORF">SAMN02745215_01180</name>
</gene>
<dbReference type="Proteomes" id="UP000184010">
    <property type="component" value="Unassembled WGS sequence"/>
</dbReference>
<evidence type="ECO:0008006" key="5">
    <source>
        <dbReference type="Google" id="ProtNLM"/>
    </source>
</evidence>
<organism evidence="3 4">
    <name type="scientific">Desulfitobacterium chlororespirans DSM 11544</name>
    <dbReference type="NCBI Taxonomy" id="1121395"/>
    <lineage>
        <taxon>Bacteria</taxon>
        <taxon>Bacillati</taxon>
        <taxon>Bacillota</taxon>
        <taxon>Clostridia</taxon>
        <taxon>Eubacteriales</taxon>
        <taxon>Desulfitobacteriaceae</taxon>
        <taxon>Desulfitobacterium</taxon>
    </lineage>
</organism>
<protein>
    <recommendedName>
        <fullName evidence="5">DUF4367 domain-containing protein</fullName>
    </recommendedName>
</protein>
<keyword evidence="2" id="KW-0472">Membrane</keyword>
<dbReference type="AlphaFoldDB" id="A0A1M7SPR8"/>
<feature type="transmembrane region" description="Helical" evidence="2">
    <location>
        <begin position="63"/>
        <end position="83"/>
    </location>
</feature>
<keyword evidence="2" id="KW-0812">Transmembrane</keyword>
<dbReference type="RefSeq" id="WP_072771705.1">
    <property type="nucleotide sequence ID" value="NZ_FRDN01000004.1"/>
</dbReference>
<name>A0A1M7SPR8_9FIRM</name>
<evidence type="ECO:0000313" key="4">
    <source>
        <dbReference type="Proteomes" id="UP000184010"/>
    </source>
</evidence>
<proteinExistence type="predicted"/>
<keyword evidence="2" id="KW-1133">Transmembrane helix</keyword>